<dbReference type="Proteomes" id="UP000320085">
    <property type="component" value="Unassembled WGS sequence"/>
</dbReference>
<evidence type="ECO:0000256" key="3">
    <source>
        <dbReference type="ARBA" id="ARBA00022630"/>
    </source>
</evidence>
<feature type="domain" description="Acyl-CoA dehydrogenase/oxidase C-terminal" evidence="6">
    <location>
        <begin position="213"/>
        <end position="329"/>
    </location>
</feature>
<keyword evidence="3" id="KW-0285">Flavoprotein</keyword>
<evidence type="ECO:0000256" key="2">
    <source>
        <dbReference type="ARBA" id="ARBA00009347"/>
    </source>
</evidence>
<evidence type="ECO:0000313" key="8">
    <source>
        <dbReference type="Proteomes" id="UP000320085"/>
    </source>
</evidence>
<keyword evidence="4" id="KW-0274">FAD</keyword>
<dbReference type="PANTHER" id="PTHR43884:SF20">
    <property type="entry name" value="ACYL-COA DEHYDROGENASE FADE28"/>
    <property type="match status" value="1"/>
</dbReference>
<dbReference type="AlphaFoldDB" id="A0A543PLS9"/>
<name>A0A543PLS9_9MICO</name>
<dbReference type="InterPro" id="IPR036250">
    <property type="entry name" value="AcylCo_DH-like_C"/>
</dbReference>
<dbReference type="EMBL" id="VFQF01000003">
    <property type="protein sequence ID" value="TQN45015.1"/>
    <property type="molecule type" value="Genomic_DNA"/>
</dbReference>
<evidence type="ECO:0000256" key="4">
    <source>
        <dbReference type="ARBA" id="ARBA00022827"/>
    </source>
</evidence>
<comment type="caution">
    <text evidence="7">The sequence shown here is derived from an EMBL/GenBank/DDBJ whole genome shotgun (WGS) entry which is preliminary data.</text>
</comment>
<keyword evidence="5" id="KW-0560">Oxidoreductase</keyword>
<evidence type="ECO:0000256" key="1">
    <source>
        <dbReference type="ARBA" id="ARBA00001974"/>
    </source>
</evidence>
<dbReference type="Gene3D" id="1.10.540.10">
    <property type="entry name" value="Acyl-CoA dehydrogenase/oxidase, N-terminal domain"/>
    <property type="match status" value="1"/>
</dbReference>
<evidence type="ECO:0000259" key="6">
    <source>
        <dbReference type="Pfam" id="PF00441"/>
    </source>
</evidence>
<dbReference type="InterPro" id="IPR009075">
    <property type="entry name" value="AcylCo_DH/oxidase_C"/>
</dbReference>
<dbReference type="GO" id="GO:0050660">
    <property type="term" value="F:flavin adenine dinucleotide binding"/>
    <property type="evidence" value="ECO:0007669"/>
    <property type="project" value="InterPro"/>
</dbReference>
<dbReference type="PANTHER" id="PTHR43884">
    <property type="entry name" value="ACYL-COA DEHYDROGENASE"/>
    <property type="match status" value="1"/>
</dbReference>
<gene>
    <name evidence="7" type="ORF">FHX52_4240</name>
</gene>
<sequence>MPPTSPASSASSASSAQPARPLVELHGADPDLVGVLSELFAAYRSGRPAPTHLVDLDRDLWAHLEELGLSRLTGSPERGGSGGTWADAAALLGIAAGAAAPVPLVEHDVLGGWLLEAAGLPDDGGLRTVCRPDPSGVALNVTWAREATHVVALWEDRDEWRVADVPLDHVALTERRNIAGEPSDTVEFDVDELEAGVVVSRGVGEQFHLRGALARSAQNVGAMERIVEIVLRHVAERTQFGRPIGRFQAVQHLISDIAAETALGRAATDAAVARASATNWTDPGMLFAVGVAKSCVGHGSSVVVRGAHQVLGAIGTTLEHELHTLTKPILARRSEYGSLHEWDETLTSLAVSAGHDRLWSLMTTGRAKAGRPSGHAVGR</sequence>
<dbReference type="Pfam" id="PF00441">
    <property type="entry name" value="Acyl-CoA_dh_1"/>
    <property type="match status" value="1"/>
</dbReference>
<accession>A0A543PLS9</accession>
<dbReference type="Gene3D" id="1.20.140.10">
    <property type="entry name" value="Butyryl-CoA Dehydrogenase, subunit A, domain 3"/>
    <property type="match status" value="1"/>
</dbReference>
<dbReference type="InterPro" id="IPR009100">
    <property type="entry name" value="AcylCoA_DH/oxidase_NM_dom_sf"/>
</dbReference>
<dbReference type="RefSeq" id="WP_141824300.1">
    <property type="nucleotide sequence ID" value="NZ_BAAAQC010000009.1"/>
</dbReference>
<dbReference type="SUPFAM" id="SSF47203">
    <property type="entry name" value="Acyl-CoA dehydrogenase C-terminal domain-like"/>
    <property type="match status" value="1"/>
</dbReference>
<dbReference type="GO" id="GO:0003995">
    <property type="term" value="F:acyl-CoA dehydrogenase activity"/>
    <property type="evidence" value="ECO:0007669"/>
    <property type="project" value="TreeGrafter"/>
</dbReference>
<organism evidence="7 8">
    <name type="scientific">Humibacillus xanthopallidus</name>
    <dbReference type="NCBI Taxonomy" id="412689"/>
    <lineage>
        <taxon>Bacteria</taxon>
        <taxon>Bacillati</taxon>
        <taxon>Actinomycetota</taxon>
        <taxon>Actinomycetes</taxon>
        <taxon>Micrococcales</taxon>
        <taxon>Intrasporangiaceae</taxon>
        <taxon>Humibacillus</taxon>
    </lineage>
</organism>
<protein>
    <submittedName>
        <fullName evidence="7">Acyl-CoA dehydrogenase</fullName>
    </submittedName>
</protein>
<comment type="similarity">
    <text evidence="2">Belongs to the acyl-CoA dehydrogenase family.</text>
</comment>
<evidence type="ECO:0000256" key="5">
    <source>
        <dbReference type="ARBA" id="ARBA00023002"/>
    </source>
</evidence>
<dbReference type="SUPFAM" id="SSF56645">
    <property type="entry name" value="Acyl-CoA dehydrogenase NM domain-like"/>
    <property type="match status" value="1"/>
</dbReference>
<proteinExistence type="inferred from homology"/>
<evidence type="ECO:0000313" key="7">
    <source>
        <dbReference type="EMBL" id="TQN45015.1"/>
    </source>
</evidence>
<reference evidence="7 8" key="1">
    <citation type="submission" date="2019-06" db="EMBL/GenBank/DDBJ databases">
        <title>Sequencing the genomes of 1000 actinobacteria strains.</title>
        <authorList>
            <person name="Klenk H.-P."/>
        </authorList>
    </citation>
    <scope>NUCLEOTIDE SEQUENCE [LARGE SCALE GENOMIC DNA]</scope>
    <source>
        <strain evidence="7 8">DSM 21776</strain>
    </source>
</reference>
<comment type="cofactor">
    <cofactor evidence="1">
        <name>FAD</name>
        <dbReference type="ChEBI" id="CHEBI:57692"/>
    </cofactor>
</comment>
<dbReference type="InterPro" id="IPR037069">
    <property type="entry name" value="AcylCoA_DH/ox_N_sf"/>
</dbReference>
<dbReference type="OrthoDB" id="7328575at2"/>